<dbReference type="RefSeq" id="WP_189574431.1">
    <property type="nucleotide sequence ID" value="NZ_BMXU01000001.1"/>
</dbReference>
<evidence type="ECO:0000256" key="8">
    <source>
        <dbReference type="RuleBase" id="RU363041"/>
    </source>
</evidence>
<evidence type="ECO:0000256" key="6">
    <source>
        <dbReference type="ARBA" id="ARBA00022989"/>
    </source>
</evidence>
<proteinExistence type="inferred from homology"/>
<sequence>MVDVAAPELGTLAFVIVCVVSFLGSAITAAFSIGGGLLLIGTMSALLPPAAVIPVHAVVMTGSNAGRSGLLLSHVDWRIIGWFAAGALVGGIVGAQVVLSLDPSILRLSIAGFILFTQWGPKFALPTGAPFFALAGSLSMFLTLFVGASGPFITAILSRIPEFSRQALIATAGACMTLQHGGKVMIFGLAGFPYSDWLPLMATALAAGFAGTFLGTRILKRIDEAFFRKALKAVLTALAAWLVWLAFSE</sequence>
<reference evidence="10" key="1">
    <citation type="journal article" date="2019" name="Int. J. Syst. Evol. Microbiol.">
        <title>The Global Catalogue of Microorganisms (GCM) 10K type strain sequencing project: providing services to taxonomists for standard genome sequencing and annotation.</title>
        <authorList>
            <consortium name="The Broad Institute Genomics Platform"/>
            <consortium name="The Broad Institute Genome Sequencing Center for Infectious Disease"/>
            <person name="Wu L."/>
            <person name="Ma J."/>
        </authorList>
    </citation>
    <scope>NUCLEOTIDE SEQUENCE [LARGE SCALE GENOMIC DNA]</scope>
    <source>
        <strain evidence="10">KCTC 22245</strain>
    </source>
</reference>
<dbReference type="Proteomes" id="UP001595607">
    <property type="component" value="Unassembled WGS sequence"/>
</dbReference>
<dbReference type="PANTHER" id="PTHR30269">
    <property type="entry name" value="TRANSMEMBRANE PROTEIN YFCA"/>
    <property type="match status" value="1"/>
</dbReference>
<feature type="transmembrane region" description="Helical" evidence="8">
    <location>
        <begin position="131"/>
        <end position="156"/>
    </location>
</feature>
<feature type="transmembrane region" description="Helical" evidence="8">
    <location>
        <begin position="197"/>
        <end position="218"/>
    </location>
</feature>
<feature type="transmembrane region" description="Helical" evidence="8">
    <location>
        <begin position="168"/>
        <end position="191"/>
    </location>
</feature>
<dbReference type="InterPro" id="IPR052017">
    <property type="entry name" value="TSUP"/>
</dbReference>
<name>A0ABV7MAA7_9PROT</name>
<dbReference type="InterPro" id="IPR002781">
    <property type="entry name" value="TM_pro_TauE-like"/>
</dbReference>
<feature type="transmembrane region" description="Helical" evidence="8">
    <location>
        <begin position="230"/>
        <end position="247"/>
    </location>
</feature>
<protein>
    <recommendedName>
        <fullName evidence="8">Probable membrane transporter protein</fullName>
    </recommendedName>
</protein>
<keyword evidence="6 8" id="KW-1133">Transmembrane helix</keyword>
<feature type="transmembrane region" description="Helical" evidence="8">
    <location>
        <begin position="106"/>
        <end position="125"/>
    </location>
</feature>
<evidence type="ECO:0000256" key="3">
    <source>
        <dbReference type="ARBA" id="ARBA00022448"/>
    </source>
</evidence>
<dbReference type="PANTHER" id="PTHR30269:SF37">
    <property type="entry name" value="MEMBRANE TRANSPORTER PROTEIN"/>
    <property type="match status" value="1"/>
</dbReference>
<evidence type="ECO:0000313" key="9">
    <source>
        <dbReference type="EMBL" id="MFC3302126.1"/>
    </source>
</evidence>
<dbReference type="EMBL" id="JBHRVA010000002">
    <property type="protein sequence ID" value="MFC3302126.1"/>
    <property type="molecule type" value="Genomic_DNA"/>
</dbReference>
<organism evidence="9 10">
    <name type="scientific">Parvularcula lutaonensis</name>
    <dbReference type="NCBI Taxonomy" id="491923"/>
    <lineage>
        <taxon>Bacteria</taxon>
        <taxon>Pseudomonadati</taxon>
        <taxon>Pseudomonadota</taxon>
        <taxon>Alphaproteobacteria</taxon>
        <taxon>Parvularculales</taxon>
        <taxon>Parvularculaceae</taxon>
        <taxon>Parvularcula</taxon>
    </lineage>
</organism>
<accession>A0ABV7MAA7</accession>
<gene>
    <name evidence="9" type="ORF">ACFONP_05205</name>
</gene>
<evidence type="ECO:0000256" key="7">
    <source>
        <dbReference type="ARBA" id="ARBA00023136"/>
    </source>
</evidence>
<evidence type="ECO:0000256" key="5">
    <source>
        <dbReference type="ARBA" id="ARBA00022692"/>
    </source>
</evidence>
<comment type="caution">
    <text evidence="9">The sequence shown here is derived from an EMBL/GenBank/DDBJ whole genome shotgun (WGS) entry which is preliminary data.</text>
</comment>
<feature type="transmembrane region" description="Helical" evidence="8">
    <location>
        <begin position="79"/>
        <end position="99"/>
    </location>
</feature>
<evidence type="ECO:0000256" key="1">
    <source>
        <dbReference type="ARBA" id="ARBA00004651"/>
    </source>
</evidence>
<comment type="subcellular location">
    <subcellularLocation>
        <location evidence="1 8">Cell membrane</location>
        <topology evidence="1 8">Multi-pass membrane protein</topology>
    </subcellularLocation>
</comment>
<evidence type="ECO:0000256" key="4">
    <source>
        <dbReference type="ARBA" id="ARBA00022475"/>
    </source>
</evidence>
<evidence type="ECO:0000313" key="10">
    <source>
        <dbReference type="Proteomes" id="UP001595607"/>
    </source>
</evidence>
<keyword evidence="7 8" id="KW-0472">Membrane</keyword>
<keyword evidence="3" id="KW-0813">Transport</keyword>
<keyword evidence="4 8" id="KW-1003">Cell membrane</keyword>
<evidence type="ECO:0000256" key="2">
    <source>
        <dbReference type="ARBA" id="ARBA00009142"/>
    </source>
</evidence>
<dbReference type="Pfam" id="PF01925">
    <property type="entry name" value="TauE"/>
    <property type="match status" value="1"/>
</dbReference>
<keyword evidence="10" id="KW-1185">Reference proteome</keyword>
<feature type="transmembrane region" description="Helical" evidence="8">
    <location>
        <begin position="12"/>
        <end position="31"/>
    </location>
</feature>
<feature type="transmembrane region" description="Helical" evidence="8">
    <location>
        <begin position="38"/>
        <end position="59"/>
    </location>
</feature>
<keyword evidence="5 8" id="KW-0812">Transmembrane</keyword>
<comment type="similarity">
    <text evidence="2 8">Belongs to the 4-toluene sulfonate uptake permease (TSUP) (TC 2.A.102) family.</text>
</comment>